<dbReference type="Pfam" id="PF02371">
    <property type="entry name" value="Transposase_20"/>
    <property type="match status" value="1"/>
</dbReference>
<dbReference type="AlphaFoldDB" id="A0A4R4XMW8"/>
<protein>
    <submittedName>
        <fullName evidence="3">IS110 family transposase</fullName>
    </submittedName>
</protein>
<dbReference type="InterPro" id="IPR003346">
    <property type="entry name" value="Transposase_20"/>
</dbReference>
<dbReference type="OrthoDB" id="3188901at2"/>
<organism evidence="3 4">
    <name type="scientific">Saccharopolyspora elongata</name>
    <dbReference type="NCBI Taxonomy" id="2530387"/>
    <lineage>
        <taxon>Bacteria</taxon>
        <taxon>Bacillati</taxon>
        <taxon>Actinomycetota</taxon>
        <taxon>Actinomycetes</taxon>
        <taxon>Pseudonocardiales</taxon>
        <taxon>Pseudonocardiaceae</taxon>
        <taxon>Saccharopolyspora</taxon>
    </lineage>
</organism>
<comment type="caution">
    <text evidence="3">The sequence shown here is derived from an EMBL/GenBank/DDBJ whole genome shotgun (WGS) entry which is preliminary data.</text>
</comment>
<dbReference type="Proteomes" id="UP000294947">
    <property type="component" value="Unassembled WGS sequence"/>
</dbReference>
<evidence type="ECO:0000313" key="4">
    <source>
        <dbReference type="Proteomes" id="UP000294947"/>
    </source>
</evidence>
<dbReference type="NCBIfam" id="NF033542">
    <property type="entry name" value="transpos_IS110"/>
    <property type="match status" value="1"/>
</dbReference>
<accession>A0A4R4XMW8</accession>
<dbReference type="PANTHER" id="PTHR33055">
    <property type="entry name" value="TRANSPOSASE FOR INSERTION SEQUENCE ELEMENT IS1111A"/>
    <property type="match status" value="1"/>
</dbReference>
<reference evidence="3 4" key="1">
    <citation type="submission" date="2019-03" db="EMBL/GenBank/DDBJ databases">
        <title>Draft genome sequences of novel Actinobacteria.</title>
        <authorList>
            <person name="Sahin N."/>
            <person name="Ay H."/>
            <person name="Saygin H."/>
        </authorList>
    </citation>
    <scope>NUCLEOTIDE SEQUENCE [LARGE SCALE GENOMIC DNA]</scope>
    <source>
        <strain evidence="3 4">7K502</strain>
    </source>
</reference>
<evidence type="ECO:0000313" key="3">
    <source>
        <dbReference type="EMBL" id="TDD32189.1"/>
    </source>
</evidence>
<evidence type="ECO:0000259" key="1">
    <source>
        <dbReference type="Pfam" id="PF01548"/>
    </source>
</evidence>
<feature type="domain" description="Transposase IS116/IS110/IS902 C-terminal" evidence="2">
    <location>
        <begin position="273"/>
        <end position="357"/>
    </location>
</feature>
<dbReference type="PANTHER" id="PTHR33055:SF3">
    <property type="entry name" value="PUTATIVE TRANSPOSASE FOR IS117-RELATED"/>
    <property type="match status" value="1"/>
</dbReference>
<dbReference type="Pfam" id="PF01548">
    <property type="entry name" value="DEDD_Tnp_IS110"/>
    <property type="match status" value="1"/>
</dbReference>
<sequence>MRLFVGDDWAEDHHDVEVMDGSGRRLAKARLPEGVTGMGRLHAIVGELAGEDADEVEVLVGIETDRGPWVAALVAAGYTVLAVNPLQAARFRDRLGVSGAKSDSGDAHVLADMVRTHSHELRPVAGDSAEVEAIKVVARTHKTLIWERTRHTQRLRHALRDYFPAALAAFDDLDAADTLELLAKAPTPAQAARLTLAQISAVLKRARRRNVAEKATAIQAALRAEHLGQPEVVAAAYAASIQALIAVLTTLNTQVKTLQGQVEAHFGQHPDAEIITSQPGLGPVLGARVLAEFGDDPTRYATAKARKNYAGTSPITRASGKKKVALARFVHNDRLIDALTTQAFNALLRSPGARAYYDRQKARGTGHNAALRQLANRLVGILHGCLKTGTLYDETTAWSHHINSAAA</sequence>
<dbReference type="EMBL" id="SMKW01000213">
    <property type="protein sequence ID" value="TDD32189.1"/>
    <property type="molecule type" value="Genomic_DNA"/>
</dbReference>
<dbReference type="GO" id="GO:0004803">
    <property type="term" value="F:transposase activity"/>
    <property type="evidence" value="ECO:0007669"/>
    <property type="project" value="InterPro"/>
</dbReference>
<evidence type="ECO:0000259" key="2">
    <source>
        <dbReference type="Pfam" id="PF02371"/>
    </source>
</evidence>
<dbReference type="InterPro" id="IPR047650">
    <property type="entry name" value="Transpos_IS110"/>
</dbReference>
<keyword evidence="4" id="KW-1185">Reference proteome</keyword>
<dbReference type="InterPro" id="IPR002525">
    <property type="entry name" value="Transp_IS110-like_N"/>
</dbReference>
<proteinExistence type="predicted"/>
<dbReference type="GO" id="GO:0003677">
    <property type="term" value="F:DNA binding"/>
    <property type="evidence" value="ECO:0007669"/>
    <property type="project" value="InterPro"/>
</dbReference>
<dbReference type="GO" id="GO:0006313">
    <property type="term" value="P:DNA transposition"/>
    <property type="evidence" value="ECO:0007669"/>
    <property type="project" value="InterPro"/>
</dbReference>
<name>A0A4R4XMW8_9PSEU</name>
<gene>
    <name evidence="3" type="ORF">E1288_46315</name>
</gene>
<feature type="domain" description="Transposase IS110-like N-terminal" evidence="1">
    <location>
        <begin position="5"/>
        <end position="164"/>
    </location>
</feature>